<dbReference type="Proteomes" id="UP001652623">
    <property type="component" value="Chromosome 4"/>
</dbReference>
<protein>
    <submittedName>
        <fullName evidence="2">Uncharacterized protein LOC125421889</fullName>
    </submittedName>
</protein>
<evidence type="ECO:0000313" key="2">
    <source>
        <dbReference type="RefSeq" id="XP_060672420.1"/>
    </source>
</evidence>
<organism evidence="1 2">
    <name type="scientific">Ziziphus jujuba</name>
    <name type="common">Chinese jujube</name>
    <name type="synonym">Ziziphus sativa</name>
    <dbReference type="NCBI Taxonomy" id="326968"/>
    <lineage>
        <taxon>Eukaryota</taxon>
        <taxon>Viridiplantae</taxon>
        <taxon>Streptophyta</taxon>
        <taxon>Embryophyta</taxon>
        <taxon>Tracheophyta</taxon>
        <taxon>Spermatophyta</taxon>
        <taxon>Magnoliopsida</taxon>
        <taxon>eudicotyledons</taxon>
        <taxon>Gunneridae</taxon>
        <taxon>Pentapetalae</taxon>
        <taxon>rosids</taxon>
        <taxon>fabids</taxon>
        <taxon>Rosales</taxon>
        <taxon>Rhamnaceae</taxon>
        <taxon>Paliureae</taxon>
        <taxon>Ziziphus</taxon>
    </lineage>
</organism>
<sequence>MASKMEVPVFTITNLSTWVAMAVPPDITVADFNLLVSQRPNWEKMMVSVVLFSFWVELLGWVLAEMRLSTAHYITQPKPKLIAHSINFQPAGAIVENLTECTSIASQNQEKLKFVDLWRVFLVKRKSCFFHLPDSMPTKFAFQGVRGTWFLHVEARSLTNLNRSSLPQFVATDVDYVSSPGKGKRECKEKEIGEKGLQFHELSLERLQRPLDVSEEKKKNKKETKNCYFGYQTNGNGFEYIGANKITLVPTAKSVCEHPASAENIEPREEWASRSMVEAQVRCHQKQNPLPSYLLPSPPSTKTGQGARYNFNRPEVGKHLVMASGSLGISPSKQKTAIYLCRMKDGKVLGLNSSSVVKQPQFEISDSDE</sequence>
<name>A0ABM4A6S0_ZIZJJ</name>
<gene>
    <name evidence="2" type="primary">LOC125421889</name>
</gene>
<accession>A0ABM4A6S0</accession>
<evidence type="ECO:0000313" key="1">
    <source>
        <dbReference type="Proteomes" id="UP001652623"/>
    </source>
</evidence>
<proteinExistence type="predicted"/>
<keyword evidence="1" id="KW-1185">Reference proteome</keyword>
<reference evidence="2" key="1">
    <citation type="submission" date="2025-08" db="UniProtKB">
        <authorList>
            <consortium name="RefSeq"/>
        </authorList>
    </citation>
    <scope>IDENTIFICATION</scope>
    <source>
        <tissue evidence="2">Seedling</tissue>
    </source>
</reference>
<dbReference type="RefSeq" id="XP_060672420.1">
    <property type="nucleotide sequence ID" value="XM_060816437.1"/>
</dbReference>
<dbReference type="GeneID" id="125421889"/>